<comment type="caution">
    <text evidence="2">The sequence shown here is derived from an EMBL/GenBank/DDBJ whole genome shotgun (WGS) entry which is preliminary data.</text>
</comment>
<organism evidence="2 3">
    <name type="scientific">Sphingomonas colocasiae</name>
    <dbReference type="NCBI Taxonomy" id="1848973"/>
    <lineage>
        <taxon>Bacteria</taxon>
        <taxon>Pseudomonadati</taxon>
        <taxon>Pseudomonadota</taxon>
        <taxon>Alphaproteobacteria</taxon>
        <taxon>Sphingomonadales</taxon>
        <taxon>Sphingomonadaceae</taxon>
        <taxon>Sphingomonas</taxon>
    </lineage>
</organism>
<name>A0ABS7PMP5_9SPHN</name>
<reference evidence="2 3" key="1">
    <citation type="submission" date="2021-08" db="EMBL/GenBank/DDBJ databases">
        <authorList>
            <person name="Tuo L."/>
        </authorList>
    </citation>
    <scope>NUCLEOTIDE SEQUENCE [LARGE SCALE GENOMIC DNA]</scope>
    <source>
        <strain evidence="2 3">JCM 31229</strain>
    </source>
</reference>
<evidence type="ECO:0000313" key="3">
    <source>
        <dbReference type="Proteomes" id="UP000706039"/>
    </source>
</evidence>
<dbReference type="RefSeq" id="WP_222989652.1">
    <property type="nucleotide sequence ID" value="NZ_JAINVV010000004.1"/>
</dbReference>
<proteinExistence type="predicted"/>
<keyword evidence="1" id="KW-0472">Membrane</keyword>
<accession>A0ABS7PMP5</accession>
<keyword evidence="3" id="KW-1185">Reference proteome</keyword>
<gene>
    <name evidence="2" type="ORF">K7G82_09765</name>
</gene>
<keyword evidence="1" id="KW-1133">Transmembrane helix</keyword>
<feature type="transmembrane region" description="Helical" evidence="1">
    <location>
        <begin position="6"/>
        <end position="28"/>
    </location>
</feature>
<sequence length="49" mass="5155">MSKGSFLYGLWCCGVVALFLMSAFSGYSPFADGGRATRAGFYAGGPNHK</sequence>
<dbReference type="Proteomes" id="UP000706039">
    <property type="component" value="Unassembled WGS sequence"/>
</dbReference>
<evidence type="ECO:0000313" key="2">
    <source>
        <dbReference type="EMBL" id="MBY8822580.1"/>
    </source>
</evidence>
<dbReference type="EMBL" id="JAINVV010000004">
    <property type="protein sequence ID" value="MBY8822580.1"/>
    <property type="molecule type" value="Genomic_DNA"/>
</dbReference>
<protein>
    <submittedName>
        <fullName evidence="2">Uncharacterized protein</fullName>
    </submittedName>
</protein>
<evidence type="ECO:0000256" key="1">
    <source>
        <dbReference type="SAM" id="Phobius"/>
    </source>
</evidence>
<keyword evidence="1" id="KW-0812">Transmembrane</keyword>